<keyword evidence="2" id="KW-1185">Reference proteome</keyword>
<dbReference type="AlphaFoldDB" id="A0AAN9QKN3"/>
<proteinExistence type="predicted"/>
<name>A0AAN9QKN3_CANGL</name>
<comment type="caution">
    <text evidence="1">The sequence shown here is derived from an EMBL/GenBank/DDBJ whole genome shotgun (WGS) entry which is preliminary data.</text>
</comment>
<accession>A0AAN9QKN3</accession>
<sequence length="121" mass="13607">MGAFSAECETIDPTDVGKLETAVTRALQVYGENFYVKNSVTCKELIPFEESHNPYYSMLNIGKLIIVNSLLGPFKASYTSHQIRPYCDTQAQGKKESVKRLAQFTGRGISAEESVLLLWWH</sequence>
<dbReference type="EMBL" id="JAYMYQ010000004">
    <property type="protein sequence ID" value="KAK7338151.1"/>
    <property type="molecule type" value="Genomic_DNA"/>
</dbReference>
<evidence type="ECO:0000313" key="2">
    <source>
        <dbReference type="Proteomes" id="UP001367508"/>
    </source>
</evidence>
<organism evidence="1 2">
    <name type="scientific">Canavalia gladiata</name>
    <name type="common">Sword bean</name>
    <name type="synonym">Dolichos gladiatus</name>
    <dbReference type="NCBI Taxonomy" id="3824"/>
    <lineage>
        <taxon>Eukaryota</taxon>
        <taxon>Viridiplantae</taxon>
        <taxon>Streptophyta</taxon>
        <taxon>Embryophyta</taxon>
        <taxon>Tracheophyta</taxon>
        <taxon>Spermatophyta</taxon>
        <taxon>Magnoliopsida</taxon>
        <taxon>eudicotyledons</taxon>
        <taxon>Gunneridae</taxon>
        <taxon>Pentapetalae</taxon>
        <taxon>rosids</taxon>
        <taxon>fabids</taxon>
        <taxon>Fabales</taxon>
        <taxon>Fabaceae</taxon>
        <taxon>Papilionoideae</taxon>
        <taxon>50 kb inversion clade</taxon>
        <taxon>NPAAA clade</taxon>
        <taxon>indigoferoid/millettioid clade</taxon>
        <taxon>Phaseoleae</taxon>
        <taxon>Canavalia</taxon>
    </lineage>
</organism>
<protein>
    <submittedName>
        <fullName evidence="1">Uncharacterized protein</fullName>
    </submittedName>
</protein>
<reference evidence="1 2" key="1">
    <citation type="submission" date="2024-01" db="EMBL/GenBank/DDBJ databases">
        <title>The genomes of 5 underutilized Papilionoideae crops provide insights into root nodulation and disease resistanc.</title>
        <authorList>
            <person name="Jiang F."/>
        </authorList>
    </citation>
    <scope>NUCLEOTIDE SEQUENCE [LARGE SCALE GENOMIC DNA]</scope>
    <source>
        <strain evidence="1">LVBAO_FW01</strain>
        <tissue evidence="1">Leaves</tissue>
    </source>
</reference>
<dbReference type="Proteomes" id="UP001367508">
    <property type="component" value="Unassembled WGS sequence"/>
</dbReference>
<gene>
    <name evidence="1" type="ORF">VNO77_18751</name>
</gene>
<evidence type="ECO:0000313" key="1">
    <source>
        <dbReference type="EMBL" id="KAK7338151.1"/>
    </source>
</evidence>